<evidence type="ECO:0000313" key="2">
    <source>
        <dbReference type="Proteomes" id="UP001228504"/>
    </source>
</evidence>
<reference evidence="1 2" key="1">
    <citation type="submission" date="2023-07" db="EMBL/GenBank/DDBJ databases">
        <title>Genomic Encyclopedia of Type Strains, Phase IV (KMG-IV): sequencing the most valuable type-strain genomes for metagenomic binning, comparative biology and taxonomic classification.</title>
        <authorList>
            <person name="Goeker M."/>
        </authorList>
    </citation>
    <scope>NUCLEOTIDE SEQUENCE [LARGE SCALE GENOMIC DNA]</scope>
    <source>
        <strain evidence="1 2">DSM 20694</strain>
    </source>
</reference>
<sequence length="197" mass="22347">MKKSFRKYLVLTITLGIVLALSGCIIYERRVSTPTEDTDVSELELYLQSYDGGSKEQREDGKKGISKKEKNSLPKVIIKDEDTSKEGKIIVYSSKKDNIKIVKKEKEDVIKGSGLPKIIAKSGQYIDINFTKYNQECIGICLLDGDKAVDLDERLFESIGKTTEKIKVPDRKGNYILYIFSGWKNEYVIYGINLISK</sequence>
<evidence type="ECO:0008006" key="3">
    <source>
        <dbReference type="Google" id="ProtNLM"/>
    </source>
</evidence>
<dbReference type="RefSeq" id="WP_307487605.1">
    <property type="nucleotide sequence ID" value="NZ_JAUSUF010000013.1"/>
</dbReference>
<protein>
    <recommendedName>
        <fullName evidence="3">Lipoprotein</fullName>
    </recommendedName>
</protein>
<dbReference type="EMBL" id="JAUSUF010000013">
    <property type="protein sequence ID" value="MDQ0150804.1"/>
    <property type="molecule type" value="Genomic_DNA"/>
</dbReference>
<gene>
    <name evidence="1" type="ORF">J2S18_002778</name>
</gene>
<dbReference type="Proteomes" id="UP001228504">
    <property type="component" value="Unassembled WGS sequence"/>
</dbReference>
<name>A0ABT9UX33_9FIRM</name>
<dbReference type="PROSITE" id="PS51257">
    <property type="entry name" value="PROKAR_LIPOPROTEIN"/>
    <property type="match status" value="1"/>
</dbReference>
<comment type="caution">
    <text evidence="1">The sequence shown here is derived from an EMBL/GenBank/DDBJ whole genome shotgun (WGS) entry which is preliminary data.</text>
</comment>
<keyword evidence="2" id="KW-1185">Reference proteome</keyword>
<organism evidence="1 2">
    <name type="scientific">Eubacterium multiforme</name>
    <dbReference type="NCBI Taxonomy" id="83339"/>
    <lineage>
        <taxon>Bacteria</taxon>
        <taxon>Bacillati</taxon>
        <taxon>Bacillota</taxon>
        <taxon>Clostridia</taxon>
        <taxon>Eubacteriales</taxon>
        <taxon>Eubacteriaceae</taxon>
        <taxon>Eubacterium</taxon>
    </lineage>
</organism>
<evidence type="ECO:0000313" key="1">
    <source>
        <dbReference type="EMBL" id="MDQ0150804.1"/>
    </source>
</evidence>
<accession>A0ABT9UX33</accession>
<proteinExistence type="predicted"/>